<dbReference type="Gene3D" id="3.90.1150.10">
    <property type="entry name" value="Aspartate Aminotransferase, domain 1"/>
    <property type="match status" value="1"/>
</dbReference>
<dbReference type="InterPro" id="IPR015421">
    <property type="entry name" value="PyrdxlP-dep_Trfase_major"/>
</dbReference>
<keyword evidence="5 8" id="KW-0663">Pyridoxal phosphate</keyword>
<dbReference type="FunFam" id="3.90.1150.10:FF:000007">
    <property type="entry name" value="Glycine dehydrogenase (decarboxylating), mitochondrial"/>
    <property type="match status" value="1"/>
</dbReference>
<evidence type="ECO:0000313" key="12">
    <source>
        <dbReference type="EMBL" id="SPP64063.1"/>
    </source>
</evidence>
<dbReference type="AlphaFoldDB" id="A0A330L494"/>
<dbReference type="EMBL" id="OUNR01000001">
    <property type="protein sequence ID" value="SPP64063.1"/>
    <property type="molecule type" value="Genomic_DNA"/>
</dbReference>
<dbReference type="GO" id="GO:0030170">
    <property type="term" value="F:pyridoxal phosphate binding"/>
    <property type="evidence" value="ECO:0007669"/>
    <property type="project" value="TreeGrafter"/>
</dbReference>
<comment type="subunit">
    <text evidence="4 8">The glycine cleavage system is composed of four proteins: P, T, L and H.</text>
</comment>
<dbReference type="EC" id="1.4.4.2" evidence="8"/>
<comment type="cofactor">
    <cofactor evidence="1 8 9">
        <name>pyridoxal 5'-phosphate</name>
        <dbReference type="ChEBI" id="CHEBI:597326"/>
    </cofactor>
</comment>
<evidence type="ECO:0000256" key="6">
    <source>
        <dbReference type="ARBA" id="ARBA00023002"/>
    </source>
</evidence>
<keyword evidence="13" id="KW-1185">Reference proteome</keyword>
<dbReference type="GO" id="GO:0016594">
    <property type="term" value="F:glycine binding"/>
    <property type="evidence" value="ECO:0007669"/>
    <property type="project" value="TreeGrafter"/>
</dbReference>
<dbReference type="InterPro" id="IPR015424">
    <property type="entry name" value="PyrdxlP-dep_Trfase"/>
</dbReference>
<dbReference type="InterPro" id="IPR015422">
    <property type="entry name" value="PyrdxlP-dep_Trfase_small"/>
</dbReference>
<dbReference type="RefSeq" id="WP_121988489.1">
    <property type="nucleotide sequence ID" value="NZ_OUNR01000001.1"/>
</dbReference>
<dbReference type="GO" id="GO:0005960">
    <property type="term" value="C:glycine cleavage complex"/>
    <property type="evidence" value="ECO:0007669"/>
    <property type="project" value="TreeGrafter"/>
</dbReference>
<proteinExistence type="inferred from homology"/>
<dbReference type="Gene3D" id="3.40.640.10">
    <property type="entry name" value="Type I PLP-dependent aspartate aminotransferase-like (Major domain)"/>
    <property type="match status" value="2"/>
</dbReference>
<feature type="domain" description="Glycine cleavage system P-protein N-terminal" evidence="10">
    <location>
        <begin position="16"/>
        <end position="444"/>
    </location>
</feature>
<evidence type="ECO:0000256" key="2">
    <source>
        <dbReference type="ARBA" id="ARBA00003788"/>
    </source>
</evidence>
<feature type="domain" description="Glycine dehydrogenase C-terminal" evidence="11">
    <location>
        <begin position="782"/>
        <end position="903"/>
    </location>
</feature>
<dbReference type="InParanoid" id="A0A330L494"/>
<dbReference type="NCBIfam" id="TIGR00461">
    <property type="entry name" value="gcvP"/>
    <property type="match status" value="1"/>
</dbReference>
<keyword evidence="6 8" id="KW-0560">Oxidoreductase</keyword>
<dbReference type="InterPro" id="IPR049316">
    <property type="entry name" value="GDC-P_C"/>
</dbReference>
<evidence type="ECO:0000313" key="13">
    <source>
        <dbReference type="Proteomes" id="UP000248168"/>
    </source>
</evidence>
<comment type="catalytic activity">
    <reaction evidence="7 8">
        <text>N(6)-[(R)-lipoyl]-L-lysyl-[glycine-cleavage complex H protein] + glycine + H(+) = N(6)-[(R)-S(8)-aminomethyldihydrolipoyl]-L-lysyl-[glycine-cleavage complex H protein] + CO2</text>
        <dbReference type="Rhea" id="RHEA:24304"/>
        <dbReference type="Rhea" id="RHEA-COMP:10494"/>
        <dbReference type="Rhea" id="RHEA-COMP:10495"/>
        <dbReference type="ChEBI" id="CHEBI:15378"/>
        <dbReference type="ChEBI" id="CHEBI:16526"/>
        <dbReference type="ChEBI" id="CHEBI:57305"/>
        <dbReference type="ChEBI" id="CHEBI:83099"/>
        <dbReference type="ChEBI" id="CHEBI:83143"/>
        <dbReference type="EC" id="1.4.4.2"/>
    </reaction>
</comment>
<dbReference type="NCBIfam" id="NF003346">
    <property type="entry name" value="PRK04366.1"/>
    <property type="match status" value="1"/>
</dbReference>
<dbReference type="Pfam" id="PF02347">
    <property type="entry name" value="GDC-P"/>
    <property type="match status" value="2"/>
</dbReference>
<evidence type="ECO:0000256" key="4">
    <source>
        <dbReference type="ARBA" id="ARBA00011690"/>
    </source>
</evidence>
<name>A0A330L494_9BACT</name>
<dbReference type="Proteomes" id="UP000248168">
    <property type="component" value="Unassembled WGS sequence"/>
</dbReference>
<dbReference type="CDD" id="cd00613">
    <property type="entry name" value="GDC-P"/>
    <property type="match status" value="2"/>
</dbReference>
<comment type="function">
    <text evidence="2 8">The glycine cleavage system catalyzes the degradation of glycine. The P protein binds the alpha-amino group of glycine through its pyridoxal phosphate cofactor; CO(2) is released and the remaining methylamine moiety is then transferred to the lipoamide cofactor of the H protein.</text>
</comment>
<dbReference type="Pfam" id="PF21478">
    <property type="entry name" value="GcvP2_C"/>
    <property type="match status" value="1"/>
</dbReference>
<organism evidence="12 13">
    <name type="scientific">Nitrospira lenta</name>
    <dbReference type="NCBI Taxonomy" id="1436998"/>
    <lineage>
        <taxon>Bacteria</taxon>
        <taxon>Pseudomonadati</taxon>
        <taxon>Nitrospirota</taxon>
        <taxon>Nitrospiria</taxon>
        <taxon>Nitrospirales</taxon>
        <taxon>Nitrospiraceae</taxon>
        <taxon>Nitrospira</taxon>
    </lineage>
</organism>
<dbReference type="InterPro" id="IPR020581">
    <property type="entry name" value="GDC_P"/>
</dbReference>
<dbReference type="FunFam" id="3.40.640.10:FF:000007">
    <property type="entry name" value="glycine dehydrogenase (Decarboxylating), mitochondrial"/>
    <property type="match status" value="1"/>
</dbReference>
<dbReference type="HAMAP" id="MF_00711">
    <property type="entry name" value="GcvP"/>
    <property type="match status" value="1"/>
</dbReference>
<reference evidence="13" key="1">
    <citation type="submission" date="2018-04" db="EMBL/GenBank/DDBJ databases">
        <authorList>
            <person name="Lucker S."/>
            <person name="Sakoula D."/>
        </authorList>
    </citation>
    <scope>NUCLEOTIDE SEQUENCE [LARGE SCALE GENOMIC DNA]</scope>
</reference>
<feature type="domain" description="Glycine cleavage system P-protein N-terminal" evidence="10">
    <location>
        <begin position="482"/>
        <end position="739"/>
    </location>
</feature>
<evidence type="ECO:0000259" key="11">
    <source>
        <dbReference type="Pfam" id="PF21478"/>
    </source>
</evidence>
<dbReference type="InterPro" id="IPR003437">
    <property type="entry name" value="GcvP"/>
</dbReference>
<dbReference type="PANTHER" id="PTHR11773:SF1">
    <property type="entry name" value="GLYCINE DEHYDROGENASE (DECARBOXYLATING), MITOCHONDRIAL"/>
    <property type="match status" value="1"/>
</dbReference>
<dbReference type="SUPFAM" id="SSF53383">
    <property type="entry name" value="PLP-dependent transferases"/>
    <property type="match status" value="2"/>
</dbReference>
<dbReference type="InterPro" id="IPR049315">
    <property type="entry name" value="GDC-P_N"/>
</dbReference>
<evidence type="ECO:0000259" key="10">
    <source>
        <dbReference type="Pfam" id="PF02347"/>
    </source>
</evidence>
<dbReference type="PANTHER" id="PTHR11773">
    <property type="entry name" value="GLYCINE DEHYDROGENASE, DECARBOXYLATING"/>
    <property type="match status" value="1"/>
</dbReference>
<dbReference type="FunFam" id="3.40.640.10:FF:000005">
    <property type="entry name" value="Glycine dehydrogenase (decarboxylating), mitochondrial"/>
    <property type="match status" value="1"/>
</dbReference>
<evidence type="ECO:0000256" key="3">
    <source>
        <dbReference type="ARBA" id="ARBA00010756"/>
    </source>
</evidence>
<evidence type="ECO:0000256" key="7">
    <source>
        <dbReference type="ARBA" id="ARBA00049026"/>
    </source>
</evidence>
<feature type="modified residue" description="N6-(pyridoxal phosphate)lysine" evidence="8 9">
    <location>
        <position position="710"/>
    </location>
</feature>
<evidence type="ECO:0000256" key="9">
    <source>
        <dbReference type="PIRSR" id="PIRSR603437-50"/>
    </source>
</evidence>
<gene>
    <name evidence="8 12" type="primary">gcvP</name>
    <name evidence="12" type="ORF">NITLEN_11149</name>
</gene>
<evidence type="ECO:0000256" key="5">
    <source>
        <dbReference type="ARBA" id="ARBA00022898"/>
    </source>
</evidence>
<dbReference type="FunCoup" id="A0A330L494">
    <property type="interactions" value="421"/>
</dbReference>
<dbReference type="GO" id="GO:0004375">
    <property type="term" value="F:glycine dehydrogenase (decarboxylating) activity"/>
    <property type="evidence" value="ECO:0007669"/>
    <property type="project" value="UniProtKB-EC"/>
</dbReference>
<comment type="similarity">
    <text evidence="3 8">Belongs to the GcvP family.</text>
</comment>
<evidence type="ECO:0000256" key="8">
    <source>
        <dbReference type="HAMAP-Rule" id="MF_00711"/>
    </source>
</evidence>
<dbReference type="GO" id="GO:0019464">
    <property type="term" value="P:glycine decarboxylation via glycine cleavage system"/>
    <property type="evidence" value="ECO:0007669"/>
    <property type="project" value="UniProtKB-UniRule"/>
</dbReference>
<accession>A0A330L494</accession>
<dbReference type="OrthoDB" id="9801272at2"/>
<protein>
    <recommendedName>
        <fullName evidence="8">Glycine dehydrogenase (decarboxylating)</fullName>
        <ecNumber evidence="8">1.4.4.2</ecNumber>
    </recommendedName>
    <alternativeName>
        <fullName evidence="8">Glycine cleavage system P-protein</fullName>
    </alternativeName>
    <alternativeName>
        <fullName evidence="8">Glycine decarboxylase</fullName>
    </alternativeName>
    <alternativeName>
        <fullName evidence="8">Glycine dehydrogenase (aminomethyl-transferring)</fullName>
    </alternativeName>
</protein>
<sequence>MPQPDFLQPTDLFPPRHIGPSDDDIRDMLAVAGMPSLDYLCDVTVPQNIQLRRPLDLPPQQGEQAVLGELKRIAAQNLVYRSLIGMGYYHCITPGVIQRNILENPGWYTQYTPYQAEIAQGRLEALVNFQTMVGDLTGLPLANASLLDEGTAAAEAMAMCLAIARSRGEERKEFFVSQDCHPQTLAVLQTRAEPLGITIRSGPNTSIKFSEKTLCGLLLQYPTSDGYVGDVSGLVTQAHEAGTLVVVATDLLALTLLRSPGEFGADIAVGSSQRFGVPMGFGGPHAAFLTTKEEFKRQIPGRIVGVSKDAAGNTAYRLSLQTREQHIRREKATSNICTAQVLLAVMAAMYAVYHGPDGLRRIAQRVHGLTLMLAEGLRRLGFDVGPELFFDTLRVRAPKNQVDLIRVRANERRINLRTHEDGSLGLSLDEASTVHEIGTLLELFAGQNRLPFQIMDLADSIKPGYPNPLARTSTYLTHAIFNRYHSEHEMLRYLHRLQGKDLSLTHSMIPLGSCTMKLNATAEMLPVTWPEFAHLHPFAPSEQTQGYQELFRQLESWLAEITGFAAISLQPNAGSQGEYAGLMAIRAYHHGHGALHRDVCLIPVSAHGTNPASAAMVGMTVVAVACDKQGNVDLTDLEAKAVQYRDQLSALMLTYPSTHGVFEADVRRICQIIHTHGGLVYMDGANMNAQVGLCRPGDIGADVCHLNLHKTFCIPHGGGGPGIGPIGVARHLAPYLPGHPVTGLGTRESIGPVSAAPYGSAGILPISWVYIALMGRDGLKKATEVAILNANYMAKRLEKHYSILYTGATGHVAHEFILDLRPFKETSGVEAMDVAKRLMDYGFHAPTVSFPVAGTLMIEPTESEAKAELDRFCDAMIAIRAEIQDIADGRQPRTNNVLKNAPHTAAAVTATDWNRPYTREQAAFPTPSVRANKFWPAVSRIDEAYGDRHLICTCPPMDSYQP</sequence>
<evidence type="ECO:0000256" key="1">
    <source>
        <dbReference type="ARBA" id="ARBA00001933"/>
    </source>
</evidence>